<dbReference type="Pfam" id="PF01494">
    <property type="entry name" value="FAD_binding_3"/>
    <property type="match status" value="1"/>
</dbReference>
<protein>
    <submittedName>
        <fullName evidence="4">2,4-dichlorophenol 6-monooxygenase</fullName>
    </submittedName>
</protein>
<dbReference type="Gene3D" id="3.40.30.120">
    <property type="match status" value="1"/>
</dbReference>
<keyword evidence="2" id="KW-0274">FAD</keyword>
<dbReference type="InterPro" id="IPR050641">
    <property type="entry name" value="RIFMO-like"/>
</dbReference>
<name>A0A564HC96_9ENTR</name>
<dbReference type="GO" id="GO:0071949">
    <property type="term" value="F:FAD binding"/>
    <property type="evidence" value="ECO:0007669"/>
    <property type="project" value="InterPro"/>
</dbReference>
<gene>
    <name evidence="4" type="primary">tfdB</name>
    <name evidence="4" type="ORF">SB6408_00266</name>
</gene>
<evidence type="ECO:0000256" key="1">
    <source>
        <dbReference type="ARBA" id="ARBA00022630"/>
    </source>
</evidence>
<dbReference type="Proteomes" id="UP000318370">
    <property type="component" value="Unassembled WGS sequence"/>
</dbReference>
<feature type="domain" description="FAD-binding" evidence="3">
    <location>
        <begin position="7"/>
        <end position="371"/>
    </location>
</feature>
<accession>A0A564HC96</accession>
<evidence type="ECO:0000259" key="3">
    <source>
        <dbReference type="Pfam" id="PF01494"/>
    </source>
</evidence>
<dbReference type="Pfam" id="PF21274">
    <property type="entry name" value="Rng_hyd_C"/>
    <property type="match status" value="1"/>
</dbReference>
<dbReference type="Gene3D" id="3.50.50.60">
    <property type="entry name" value="FAD/NAD(P)-binding domain"/>
    <property type="match status" value="1"/>
</dbReference>
<dbReference type="GO" id="GO:0016709">
    <property type="term" value="F:oxidoreductase activity, acting on paired donors, with incorporation or reduction of molecular oxygen, NAD(P)H as one donor, and incorporation of one atom of oxygen"/>
    <property type="evidence" value="ECO:0007669"/>
    <property type="project" value="UniProtKB-ARBA"/>
</dbReference>
<keyword evidence="4" id="KW-0560">Oxidoreductase</keyword>
<keyword evidence="4" id="KW-0503">Monooxygenase</keyword>
<proteinExistence type="predicted"/>
<dbReference type="InterPro" id="IPR002938">
    <property type="entry name" value="FAD-bd"/>
</dbReference>
<dbReference type="PANTHER" id="PTHR43004:SF8">
    <property type="entry name" value="FAD-BINDING DOMAIN-CONTAINING PROTEIN-RELATED"/>
    <property type="match status" value="1"/>
</dbReference>
<dbReference type="Gene3D" id="3.30.9.10">
    <property type="entry name" value="D-Amino Acid Oxidase, subunit A, domain 2"/>
    <property type="match status" value="1"/>
</dbReference>
<evidence type="ECO:0000256" key="2">
    <source>
        <dbReference type="ARBA" id="ARBA00022827"/>
    </source>
</evidence>
<sequence length="592" mass="65179">MTEAINVDVLIVGAGPAGASTAMFLGQYGISTLMISRNRGTADTPRAHIVNQRTMEIFRDAGLEADCLAVASPPEHIANTFWVRGLAGEEMVRQWAWGNTPGRMGDVLTASPCRFVDLPQTKMEPILLAEATRLGVNARYDTELLSFTQDDDGVTASLLDRLSQATFTIRAKYLVGADGANSRVVKTLGLPLSGQEKLGSAYNVLCEMDLSQWITHRQGSLYMILQAGVADWAGVVVFRMVHAWDKWLVSIYIPPDYCGPEATTEQIIWRIRHAIADPAAEQLPIKVLNISKWSINDIHAQKISKGRVHCMGDAIHRHPPAAALGSNTCVQDGFNLAWKLALVVQGGAHPRLLESFNDERQPVASQIVARANLSMWQANSLSDYLGACLFNRYSEDDVDAKLATAEGRASLQQQLRQTRYNGEAHGVELTRSYRSGAVIDDRTPAVESTQDPELYYQPSTRPGASLPHGWLVKRTPSPLVSTQDLAGKRRFQLFSSHGGEAWRLAAERVSQQLNIEIGVTLIGNGLDYEDPYLDWENVRGTREDGCVLIRPDLIVGWRCASLPDDPYHALLHAMNSLLGWTPPLSEPNPEIV</sequence>
<organism evidence="4 5">
    <name type="scientific">Klebsiella spallanzanii</name>
    <dbReference type="NCBI Taxonomy" id="2587528"/>
    <lineage>
        <taxon>Bacteria</taxon>
        <taxon>Pseudomonadati</taxon>
        <taxon>Pseudomonadota</taxon>
        <taxon>Gammaproteobacteria</taxon>
        <taxon>Enterobacterales</taxon>
        <taxon>Enterobacteriaceae</taxon>
        <taxon>Klebsiella/Raoultella group</taxon>
        <taxon>Klebsiella</taxon>
    </lineage>
</organism>
<keyword evidence="1" id="KW-0285">Flavoprotein</keyword>
<dbReference type="EMBL" id="CABGHF010000001">
    <property type="protein sequence ID" value="VUS30121.1"/>
    <property type="molecule type" value="Genomic_DNA"/>
</dbReference>
<dbReference type="SUPFAM" id="SSF51905">
    <property type="entry name" value="FAD/NAD(P)-binding domain"/>
    <property type="match status" value="1"/>
</dbReference>
<reference evidence="4 5" key="1">
    <citation type="submission" date="2019-07" db="EMBL/GenBank/DDBJ databases">
        <authorList>
            <person name="Brisse S."/>
            <person name="Rodrigues C."/>
            <person name="Thorpe H."/>
        </authorList>
    </citation>
    <scope>NUCLEOTIDE SEQUENCE [LARGE SCALE GENOMIC DNA]</scope>
    <source>
        <strain evidence="4">SB6408</strain>
    </source>
</reference>
<dbReference type="PRINTS" id="PR00420">
    <property type="entry name" value="RNGMNOXGNASE"/>
</dbReference>
<evidence type="ECO:0000313" key="5">
    <source>
        <dbReference type="Proteomes" id="UP000318370"/>
    </source>
</evidence>
<evidence type="ECO:0000313" key="4">
    <source>
        <dbReference type="EMBL" id="VUS30121.1"/>
    </source>
</evidence>
<dbReference type="InterPro" id="IPR036188">
    <property type="entry name" value="FAD/NAD-bd_sf"/>
</dbReference>
<dbReference type="AlphaFoldDB" id="A0A564HC96"/>
<dbReference type="RefSeq" id="WP_142461602.1">
    <property type="nucleotide sequence ID" value="NZ_CABGHF010000001.1"/>
</dbReference>
<dbReference type="PANTHER" id="PTHR43004">
    <property type="entry name" value="TRK SYSTEM POTASSIUM UPTAKE PROTEIN"/>
    <property type="match status" value="1"/>
</dbReference>